<sequence>MAARDMARAALLREWIHEALLKFGFMSASAPTSESIHGMYPPMEYMVGSSRLLLRGILIKERYLLHCERSGDASTSWRVDFPLKGYVPLTPRLYPMYRTLVHWRVETSLVHGGDERPPLPDFCIDAVVSFLDVSSLLSLRTVSQAFCMHVMQPDVWRAHLLRDFPRMLYNNTLPPFNVYLEGMQQRKARRQAMLGQMLLRHEGHRRASYLDDMLLPFEQPSALSPPPLPWNESAFPPPRFHL</sequence>
<keyword evidence="3" id="KW-1185">Reference proteome</keyword>
<gene>
    <name evidence="2" type="primary">Aste57867_23462</name>
    <name evidence="1" type="ORF">As57867_023391</name>
    <name evidence="2" type="ORF">ASTE57867_23462</name>
</gene>
<protein>
    <submittedName>
        <fullName evidence="2">Aste57867_23462 protein</fullName>
    </submittedName>
</protein>
<evidence type="ECO:0000313" key="1">
    <source>
        <dbReference type="EMBL" id="KAF0684544.1"/>
    </source>
</evidence>
<reference evidence="2 3" key="1">
    <citation type="submission" date="2019-03" db="EMBL/GenBank/DDBJ databases">
        <authorList>
            <person name="Gaulin E."/>
            <person name="Dumas B."/>
        </authorList>
    </citation>
    <scope>NUCLEOTIDE SEQUENCE [LARGE SCALE GENOMIC DNA]</scope>
    <source>
        <strain evidence="2">CBS 568.67</strain>
    </source>
</reference>
<evidence type="ECO:0000313" key="2">
    <source>
        <dbReference type="EMBL" id="VFU00107.1"/>
    </source>
</evidence>
<dbReference type="EMBL" id="CAADRA010007299">
    <property type="protein sequence ID" value="VFU00107.1"/>
    <property type="molecule type" value="Genomic_DNA"/>
</dbReference>
<evidence type="ECO:0000313" key="3">
    <source>
        <dbReference type="Proteomes" id="UP000332933"/>
    </source>
</evidence>
<dbReference type="Proteomes" id="UP000332933">
    <property type="component" value="Unassembled WGS sequence"/>
</dbReference>
<reference evidence="1" key="2">
    <citation type="submission" date="2019-06" db="EMBL/GenBank/DDBJ databases">
        <title>Genomics analysis of Aphanomyces spp. identifies a new class of oomycete effector associated with host adaptation.</title>
        <authorList>
            <person name="Gaulin E."/>
        </authorList>
    </citation>
    <scope>NUCLEOTIDE SEQUENCE</scope>
    <source>
        <strain evidence="1">CBS 578.67</strain>
    </source>
</reference>
<dbReference type="SUPFAM" id="SSF81383">
    <property type="entry name" value="F-box domain"/>
    <property type="match status" value="1"/>
</dbReference>
<dbReference type="EMBL" id="VJMH01007273">
    <property type="protein sequence ID" value="KAF0684544.1"/>
    <property type="molecule type" value="Genomic_DNA"/>
</dbReference>
<dbReference type="AlphaFoldDB" id="A0A485LNT0"/>
<dbReference type="OrthoDB" id="62950at2759"/>
<organism evidence="2 3">
    <name type="scientific">Aphanomyces stellatus</name>
    <dbReference type="NCBI Taxonomy" id="120398"/>
    <lineage>
        <taxon>Eukaryota</taxon>
        <taxon>Sar</taxon>
        <taxon>Stramenopiles</taxon>
        <taxon>Oomycota</taxon>
        <taxon>Saprolegniomycetes</taxon>
        <taxon>Saprolegniales</taxon>
        <taxon>Verrucalvaceae</taxon>
        <taxon>Aphanomyces</taxon>
    </lineage>
</organism>
<accession>A0A485LNT0</accession>
<proteinExistence type="predicted"/>
<dbReference type="InterPro" id="IPR036047">
    <property type="entry name" value="F-box-like_dom_sf"/>
</dbReference>
<name>A0A485LNT0_9STRA</name>